<organism evidence="1 2">
    <name type="scientific">Penicillium desertorum</name>
    <dbReference type="NCBI Taxonomy" id="1303715"/>
    <lineage>
        <taxon>Eukaryota</taxon>
        <taxon>Fungi</taxon>
        <taxon>Dikarya</taxon>
        <taxon>Ascomycota</taxon>
        <taxon>Pezizomycotina</taxon>
        <taxon>Eurotiomycetes</taxon>
        <taxon>Eurotiomycetidae</taxon>
        <taxon>Eurotiales</taxon>
        <taxon>Aspergillaceae</taxon>
        <taxon>Penicillium</taxon>
    </lineage>
</organism>
<dbReference type="Proteomes" id="UP001147760">
    <property type="component" value="Unassembled WGS sequence"/>
</dbReference>
<dbReference type="OrthoDB" id="329835at2759"/>
<dbReference type="EMBL" id="JAPWDO010000005">
    <property type="protein sequence ID" value="KAJ5469875.1"/>
    <property type="molecule type" value="Genomic_DNA"/>
</dbReference>
<keyword evidence="1" id="KW-0808">Transferase</keyword>
<proteinExistence type="predicted"/>
<comment type="caution">
    <text evidence="1">The sequence shown here is derived from an EMBL/GenBank/DDBJ whole genome shotgun (WGS) entry which is preliminary data.</text>
</comment>
<dbReference type="GO" id="GO:0032259">
    <property type="term" value="P:methylation"/>
    <property type="evidence" value="ECO:0007669"/>
    <property type="project" value="UniProtKB-KW"/>
</dbReference>
<name>A0A9W9WLS2_9EURO</name>
<gene>
    <name evidence="1" type="ORF">N7530_007232</name>
</gene>
<accession>A0A9W9WLS2</accession>
<sequence length="235" mass="26466">MFEQSSYTDYDQVLTRFVDERFEQLPYPASSEWNKLLQDDDFSGLEPATKVFDHIGQSCYCVISTAVASTQRLMVNILPDAQGKLFSFANQQSSSLADNGTASTISPTLLYDLSSKFIYIVLDDGSASLSDYEKFSRTNNVLWISMKADGVEQRDMNVVTRFARGARKDNEGLKLVTLDAKQNYPDSDILKVVTRIIQVSFQEDRGTRTEIVYEYRIGRVLVSRVKGSGVSNKLD</sequence>
<dbReference type="AlphaFoldDB" id="A0A9W9WLS2"/>
<keyword evidence="1" id="KW-0489">Methyltransferase</keyword>
<protein>
    <submittedName>
        <fullName evidence="1">S-adenosyl-L-methionine-dependent methyltransferase</fullName>
    </submittedName>
</protein>
<evidence type="ECO:0000313" key="1">
    <source>
        <dbReference type="EMBL" id="KAJ5469875.1"/>
    </source>
</evidence>
<keyword evidence="2" id="KW-1185">Reference proteome</keyword>
<reference evidence="1" key="1">
    <citation type="submission" date="2022-12" db="EMBL/GenBank/DDBJ databases">
        <authorList>
            <person name="Petersen C."/>
        </authorList>
    </citation>
    <scope>NUCLEOTIDE SEQUENCE</scope>
    <source>
        <strain evidence="1">IBT 17660</strain>
    </source>
</reference>
<evidence type="ECO:0000313" key="2">
    <source>
        <dbReference type="Proteomes" id="UP001147760"/>
    </source>
</evidence>
<dbReference type="GO" id="GO:0008168">
    <property type="term" value="F:methyltransferase activity"/>
    <property type="evidence" value="ECO:0007669"/>
    <property type="project" value="UniProtKB-KW"/>
</dbReference>
<reference evidence="1" key="2">
    <citation type="journal article" date="2023" name="IMA Fungus">
        <title>Comparative genomic study of the Penicillium genus elucidates a diverse pangenome and 15 lateral gene transfer events.</title>
        <authorList>
            <person name="Petersen C."/>
            <person name="Sorensen T."/>
            <person name="Nielsen M.R."/>
            <person name="Sondergaard T.E."/>
            <person name="Sorensen J.L."/>
            <person name="Fitzpatrick D.A."/>
            <person name="Frisvad J.C."/>
            <person name="Nielsen K.L."/>
        </authorList>
    </citation>
    <scope>NUCLEOTIDE SEQUENCE</scope>
    <source>
        <strain evidence="1">IBT 17660</strain>
    </source>
</reference>